<evidence type="ECO:0000256" key="1">
    <source>
        <dbReference type="ARBA" id="ARBA00004141"/>
    </source>
</evidence>
<keyword evidence="5 7" id="KW-1133">Transmembrane helix</keyword>
<dbReference type="Gene3D" id="3.40.50.720">
    <property type="entry name" value="NAD(P)-binding Rossmann-like Domain"/>
    <property type="match status" value="1"/>
</dbReference>
<dbReference type="InterPro" id="IPR003362">
    <property type="entry name" value="Bact_transf"/>
</dbReference>
<organism evidence="9 10">
    <name type="scientific">Stenotrophomonas cyclobalanopsidis</name>
    <dbReference type="NCBI Taxonomy" id="2771362"/>
    <lineage>
        <taxon>Bacteria</taxon>
        <taxon>Pseudomonadati</taxon>
        <taxon>Pseudomonadota</taxon>
        <taxon>Gammaproteobacteria</taxon>
        <taxon>Lysobacterales</taxon>
        <taxon>Lysobacteraceae</taxon>
        <taxon>Stenotrophomonas</taxon>
    </lineage>
</organism>
<dbReference type="GO" id="GO:0089702">
    <property type="term" value="F:undecaprenyl-phosphate glucose phosphotransferase activity"/>
    <property type="evidence" value="ECO:0007669"/>
    <property type="project" value="UniProtKB-EC"/>
</dbReference>
<dbReference type="EMBL" id="VYKI01000008">
    <property type="protein sequence ID" value="KAA8999570.1"/>
    <property type="molecule type" value="Genomic_DNA"/>
</dbReference>
<dbReference type="Proteomes" id="UP000326367">
    <property type="component" value="Unassembled WGS sequence"/>
</dbReference>
<comment type="caution">
    <text evidence="9">The sequence shown here is derived from an EMBL/GenBank/DDBJ whole genome shotgun (WGS) entry which is preliminary data.</text>
</comment>
<dbReference type="PANTHER" id="PTHR30576:SF21">
    <property type="entry name" value="UDP-GLUCOSE:UNDECAPRENYL-PHOSPHATE GLUCOSE-1-PHOSPHATE TRANSFERASE"/>
    <property type="match status" value="1"/>
</dbReference>
<feature type="domain" description="Bacterial sugar transferase" evidence="8">
    <location>
        <begin position="293"/>
        <end position="479"/>
    </location>
</feature>
<evidence type="ECO:0000259" key="8">
    <source>
        <dbReference type="Pfam" id="PF02397"/>
    </source>
</evidence>
<comment type="similarity">
    <text evidence="2">Belongs to the bacterial sugar transferase family.</text>
</comment>
<comment type="subcellular location">
    <subcellularLocation>
        <location evidence="1">Membrane</location>
        <topology evidence="1">Multi-pass membrane protein</topology>
    </subcellularLocation>
</comment>
<proteinExistence type="inferred from homology"/>
<evidence type="ECO:0000256" key="2">
    <source>
        <dbReference type="ARBA" id="ARBA00006464"/>
    </source>
</evidence>
<evidence type="ECO:0000256" key="5">
    <source>
        <dbReference type="ARBA" id="ARBA00022989"/>
    </source>
</evidence>
<feature type="transmembrane region" description="Helical" evidence="7">
    <location>
        <begin position="298"/>
        <end position="319"/>
    </location>
</feature>
<name>A0ABQ6T1Y2_9GAMM</name>
<evidence type="ECO:0000313" key="10">
    <source>
        <dbReference type="Proteomes" id="UP000326367"/>
    </source>
</evidence>
<feature type="transmembrane region" description="Helical" evidence="7">
    <location>
        <begin position="124"/>
        <end position="142"/>
    </location>
</feature>
<reference evidence="9 10" key="1">
    <citation type="journal article" date="2020" name="Antonie Van Leeuwenhoek">
        <title>Stenotrophomonas cyclobalanopsidis sp. nov., isolated from the leaf spot disease of Cyclobalanopsis patelliformis.</title>
        <authorList>
            <person name="Bian D.R."/>
            <person name="Xue H."/>
            <person name="Piao C.G."/>
            <person name="Li Y."/>
        </authorList>
    </citation>
    <scope>NUCLEOTIDE SEQUENCE [LARGE SCALE GENOMIC DNA]</scope>
    <source>
        <strain evidence="9 10">TPQG1-4</strain>
    </source>
</reference>
<keyword evidence="4 7" id="KW-0812">Transmembrane</keyword>
<gene>
    <name evidence="9" type="ORF">FJU31_08625</name>
</gene>
<evidence type="ECO:0000256" key="3">
    <source>
        <dbReference type="ARBA" id="ARBA00022679"/>
    </source>
</evidence>
<dbReference type="Pfam" id="PF02397">
    <property type="entry name" value="Bac_transf"/>
    <property type="match status" value="1"/>
</dbReference>
<sequence length="485" mass="54132">MLHGSVEGLASHPSRSRRRVEARAALELALRLGDLIVVPISAILSHVLFYGSAAPDPSQRVVFGALLLSAMVCFMIGPVYRAWRGRGLVVDLWILLLAWSCSFGLFSFYAVLVDMAGAVPTRWLLTWYVSGLIGMVGVRVLLRVQLHRLRARGLDRERVLLVGLRSSGLKLHRLLRGKPELGKEVVGYFSAKGDLAVRRGGDAPRCLGVLADLPRYMDQHRGEFDQLWVSMTPGDAGDMKAMLKQIERYPVPVRLIPDTTGWGTLNPGVHQVGNVPMIGVRQGLADHNFRLAKRVEDILVAGLALIVLAPVFAVLAIGVKLSSPGPVLFRQRRHGLGGKEFSMLKFRSMRVHAEGSSDKITQATRNDPRVTRFGAFLRRSSLDELPQFFNVLGGSMSVVGPRPHAVQHNNHYERLIDRYMHRHYVKPGITGWAQVHGLRGETPELRSMKKRVQYDIDYIRRWSPTLDVRIIVMTAFKVLGQKSAY</sequence>
<keyword evidence="10" id="KW-1185">Reference proteome</keyword>
<evidence type="ECO:0000256" key="7">
    <source>
        <dbReference type="SAM" id="Phobius"/>
    </source>
</evidence>
<evidence type="ECO:0000256" key="6">
    <source>
        <dbReference type="ARBA" id="ARBA00023136"/>
    </source>
</evidence>
<accession>A0ABQ6T1Y2</accession>
<evidence type="ECO:0000256" key="4">
    <source>
        <dbReference type="ARBA" id="ARBA00022692"/>
    </source>
</evidence>
<dbReference type="NCBIfam" id="TIGR03023">
    <property type="entry name" value="WcaJ_sugtrans"/>
    <property type="match status" value="1"/>
</dbReference>
<dbReference type="InterPro" id="IPR017475">
    <property type="entry name" value="EPS_sugar_tfrase"/>
</dbReference>
<evidence type="ECO:0000313" key="9">
    <source>
        <dbReference type="EMBL" id="KAA8999570.1"/>
    </source>
</evidence>
<keyword evidence="3 9" id="KW-0808">Transferase</keyword>
<dbReference type="NCBIfam" id="TIGR03025">
    <property type="entry name" value="EPS_sugtrans"/>
    <property type="match status" value="1"/>
</dbReference>
<dbReference type="InterPro" id="IPR017473">
    <property type="entry name" value="Undecaprenyl-P_gluc_Ptfrase"/>
</dbReference>
<dbReference type="PANTHER" id="PTHR30576">
    <property type="entry name" value="COLANIC BIOSYNTHESIS UDP-GLUCOSE LIPID CARRIER TRANSFERASE"/>
    <property type="match status" value="1"/>
</dbReference>
<feature type="transmembrane region" description="Helical" evidence="7">
    <location>
        <begin position="61"/>
        <end position="80"/>
    </location>
</feature>
<dbReference type="EC" id="2.7.8.31" evidence="9"/>
<keyword evidence="6 7" id="KW-0472">Membrane</keyword>
<feature type="transmembrane region" description="Helical" evidence="7">
    <location>
        <begin position="92"/>
        <end position="112"/>
    </location>
</feature>
<feature type="transmembrane region" description="Helical" evidence="7">
    <location>
        <begin position="28"/>
        <end position="49"/>
    </location>
</feature>
<protein>
    <submittedName>
        <fullName evidence="9">Undecaprenyl-phosphate glucose phosphotransferase</fullName>
        <ecNumber evidence="9">2.7.8.31</ecNumber>
    </submittedName>
</protein>
<dbReference type="RefSeq" id="WP_150454374.1">
    <property type="nucleotide sequence ID" value="NZ_VYKI01000008.1"/>
</dbReference>
<dbReference type="Pfam" id="PF13727">
    <property type="entry name" value="CoA_binding_3"/>
    <property type="match status" value="1"/>
</dbReference>